<evidence type="ECO:0000313" key="2">
    <source>
        <dbReference type="Proteomes" id="UP000182135"/>
    </source>
</evidence>
<sequence length="198" mass="23718">MSYYRDVIKNEIQLSEDECCIVFDLGCYFPYSNYSDLTFKFNLGMEEFNDYKINSRYPNKYYKTISRKYGRKVSKIGYPYVMKLNEQNPILLCLNIGIKDKYITLIFPIHTKMTKDKPTCALKFHYIFDENKFYFISHEKSKELSYHQHIWKNYKSENEINNDNEILLNVLSIDKDSNTIVYEDIVEPYSLSLQDLLV</sequence>
<dbReference type="STRING" id="1529.SAMN04487885_13517"/>
<proteinExistence type="predicted"/>
<keyword evidence="2" id="KW-1185">Reference proteome</keyword>
<dbReference type="EMBL" id="FOOE01000035">
    <property type="protein sequence ID" value="SFG22442.1"/>
    <property type="molecule type" value="Genomic_DNA"/>
</dbReference>
<name>A0A1I2Q252_9CLOT</name>
<evidence type="ECO:0000313" key="1">
    <source>
        <dbReference type="EMBL" id="SFG22442.1"/>
    </source>
</evidence>
<organism evidence="1 2">
    <name type="scientific">Clostridium cadaveris</name>
    <dbReference type="NCBI Taxonomy" id="1529"/>
    <lineage>
        <taxon>Bacteria</taxon>
        <taxon>Bacillati</taxon>
        <taxon>Bacillota</taxon>
        <taxon>Clostridia</taxon>
        <taxon>Eubacteriales</taxon>
        <taxon>Clostridiaceae</taxon>
        <taxon>Clostridium</taxon>
    </lineage>
</organism>
<protein>
    <submittedName>
        <fullName evidence="1">Uncharacterized protein</fullName>
    </submittedName>
</protein>
<dbReference type="OrthoDB" id="9867752at2"/>
<gene>
    <name evidence="1" type="ORF">SAMN04487885_13517</name>
</gene>
<dbReference type="AlphaFoldDB" id="A0A1I2Q252"/>
<dbReference type="Proteomes" id="UP000182135">
    <property type="component" value="Unassembled WGS sequence"/>
</dbReference>
<accession>A0A1I2Q252</accession>
<reference evidence="1 2" key="1">
    <citation type="submission" date="2016-10" db="EMBL/GenBank/DDBJ databases">
        <authorList>
            <person name="de Groot N.N."/>
        </authorList>
    </citation>
    <scope>NUCLEOTIDE SEQUENCE [LARGE SCALE GENOMIC DNA]</scope>
    <source>
        <strain evidence="1 2">NLAE-zl-G419</strain>
    </source>
</reference>
<dbReference type="RefSeq" id="WP_074846612.1">
    <property type="nucleotide sequence ID" value="NZ_FOOE01000035.1"/>
</dbReference>